<dbReference type="InterPro" id="IPR013783">
    <property type="entry name" value="Ig-like_fold"/>
</dbReference>
<protein>
    <recommendedName>
        <fullName evidence="4">Immunoglobulin V-set domain-containing protein</fullName>
    </recommendedName>
</protein>
<feature type="signal peptide" evidence="1">
    <location>
        <begin position="1"/>
        <end position="19"/>
    </location>
</feature>
<dbReference type="OMA" id="DYMHYLK"/>
<dbReference type="Proteomes" id="UP000314981">
    <property type="component" value="Chromosome 21"/>
</dbReference>
<keyword evidence="1" id="KW-0732">Signal</keyword>
<feature type="chain" id="PRO_5021506461" description="Immunoglobulin V-set domain-containing protein" evidence="1">
    <location>
        <begin position="20"/>
        <end position="55"/>
    </location>
</feature>
<sequence length="55" mass="5885">RDWSWTVLLLVALAPGAAGAVGAELRKPGASVKVSCKASGYTFTDYMHYLKVTNI</sequence>
<dbReference type="SUPFAM" id="SSF48726">
    <property type="entry name" value="Immunoglobulin"/>
    <property type="match status" value="1"/>
</dbReference>
<reference evidence="2" key="2">
    <citation type="submission" date="2025-08" db="UniProtKB">
        <authorList>
            <consortium name="Ensembl"/>
        </authorList>
    </citation>
    <scope>IDENTIFICATION</scope>
</reference>
<proteinExistence type="predicted"/>
<evidence type="ECO:0000313" key="3">
    <source>
        <dbReference type="Proteomes" id="UP000314981"/>
    </source>
</evidence>
<evidence type="ECO:0000313" key="2">
    <source>
        <dbReference type="Ensembl" id="ENSBIXP00000003397.1"/>
    </source>
</evidence>
<keyword evidence="3" id="KW-1185">Reference proteome</keyword>
<accession>A0A4W2BTG9</accession>
<evidence type="ECO:0000256" key="1">
    <source>
        <dbReference type="SAM" id="SignalP"/>
    </source>
</evidence>
<dbReference type="Gene3D" id="2.60.40.10">
    <property type="entry name" value="Immunoglobulins"/>
    <property type="match status" value="1"/>
</dbReference>
<dbReference type="Ensembl" id="ENSBIXT00000009926.1">
    <property type="protein sequence ID" value="ENSBIXP00000003397.1"/>
    <property type="gene ID" value="ENSBIXG00000000435.1"/>
</dbReference>
<name>A0A4W2BTG9_BOBOX</name>
<dbReference type="AlphaFoldDB" id="A0A4W2BTG9"/>
<organism evidence="2 3">
    <name type="scientific">Bos indicus x Bos taurus</name>
    <name type="common">Hybrid cattle</name>
    <dbReference type="NCBI Taxonomy" id="30522"/>
    <lineage>
        <taxon>Eukaryota</taxon>
        <taxon>Metazoa</taxon>
        <taxon>Chordata</taxon>
        <taxon>Craniata</taxon>
        <taxon>Vertebrata</taxon>
        <taxon>Euteleostomi</taxon>
        <taxon>Mammalia</taxon>
        <taxon>Eutheria</taxon>
        <taxon>Laurasiatheria</taxon>
        <taxon>Artiodactyla</taxon>
        <taxon>Ruminantia</taxon>
        <taxon>Pecora</taxon>
        <taxon>Bovidae</taxon>
        <taxon>Bovinae</taxon>
        <taxon>Bos</taxon>
    </lineage>
</organism>
<evidence type="ECO:0008006" key="4">
    <source>
        <dbReference type="Google" id="ProtNLM"/>
    </source>
</evidence>
<reference evidence="2 3" key="1">
    <citation type="submission" date="2018-11" db="EMBL/GenBank/DDBJ databases">
        <title>Haplotype-resolved cattle genomes.</title>
        <authorList>
            <person name="Low W.Y."/>
            <person name="Tearle R."/>
            <person name="Bickhart D.M."/>
            <person name="Rosen B.D."/>
            <person name="Koren S."/>
            <person name="Rhie A."/>
            <person name="Hiendleder S."/>
            <person name="Phillippy A.M."/>
            <person name="Smith T.P.L."/>
            <person name="Williams J.L."/>
        </authorList>
    </citation>
    <scope>NUCLEOTIDE SEQUENCE [LARGE SCALE GENOMIC DNA]</scope>
</reference>
<dbReference type="InterPro" id="IPR036179">
    <property type="entry name" value="Ig-like_dom_sf"/>
</dbReference>
<reference evidence="2" key="3">
    <citation type="submission" date="2025-09" db="UniProtKB">
        <authorList>
            <consortium name="Ensembl"/>
        </authorList>
    </citation>
    <scope>IDENTIFICATION</scope>
</reference>